<comment type="caution">
    <text evidence="2">The sequence shown here is derived from an EMBL/GenBank/DDBJ whole genome shotgun (WGS) entry which is preliminary data.</text>
</comment>
<name>A0A833VDB0_9POAL</name>
<dbReference type="AlphaFoldDB" id="A0A833VDB0"/>
<keyword evidence="3" id="KW-1185">Reference proteome</keyword>
<feature type="region of interest" description="Disordered" evidence="1">
    <location>
        <begin position="1"/>
        <end position="33"/>
    </location>
</feature>
<dbReference type="EMBL" id="SWLB01000009">
    <property type="protein sequence ID" value="KAF3334766.1"/>
    <property type="molecule type" value="Genomic_DNA"/>
</dbReference>
<gene>
    <name evidence="2" type="ORF">FCM35_KLT21370</name>
</gene>
<protein>
    <submittedName>
        <fullName evidence="2">Uncharacterized protein</fullName>
    </submittedName>
</protein>
<accession>A0A833VDB0</accession>
<sequence length="98" mass="11281">MATSAHEKKKTLPSEIPKALSPAQRAQQVSSPEKSRLSIVWAVFLCVRSRFRDYFIQRRLRRNRDYQSSLELLLACTQTETYASVSYIDDLSGTFAKH</sequence>
<organism evidence="2 3">
    <name type="scientific">Carex littledalei</name>
    <dbReference type="NCBI Taxonomy" id="544730"/>
    <lineage>
        <taxon>Eukaryota</taxon>
        <taxon>Viridiplantae</taxon>
        <taxon>Streptophyta</taxon>
        <taxon>Embryophyta</taxon>
        <taxon>Tracheophyta</taxon>
        <taxon>Spermatophyta</taxon>
        <taxon>Magnoliopsida</taxon>
        <taxon>Liliopsida</taxon>
        <taxon>Poales</taxon>
        <taxon>Cyperaceae</taxon>
        <taxon>Cyperoideae</taxon>
        <taxon>Cariceae</taxon>
        <taxon>Carex</taxon>
        <taxon>Carex subgen. Euthyceras</taxon>
    </lineage>
</organism>
<reference evidence="2" key="1">
    <citation type="submission" date="2020-01" db="EMBL/GenBank/DDBJ databases">
        <title>Genome sequence of Kobresia littledalei, the first chromosome-level genome in the family Cyperaceae.</title>
        <authorList>
            <person name="Qu G."/>
        </authorList>
    </citation>
    <scope>NUCLEOTIDE SEQUENCE</scope>
    <source>
        <strain evidence="2">C.B.Clarke</strain>
        <tissue evidence="2">Leaf</tissue>
    </source>
</reference>
<evidence type="ECO:0000313" key="2">
    <source>
        <dbReference type="EMBL" id="KAF3334766.1"/>
    </source>
</evidence>
<evidence type="ECO:0000256" key="1">
    <source>
        <dbReference type="SAM" id="MobiDB-lite"/>
    </source>
</evidence>
<proteinExistence type="predicted"/>
<dbReference type="Proteomes" id="UP000623129">
    <property type="component" value="Unassembled WGS sequence"/>
</dbReference>
<evidence type="ECO:0000313" key="3">
    <source>
        <dbReference type="Proteomes" id="UP000623129"/>
    </source>
</evidence>